<dbReference type="STRING" id="573370.DMR_35970"/>
<evidence type="ECO:0000313" key="2">
    <source>
        <dbReference type="EMBL" id="BAH77088.1"/>
    </source>
</evidence>
<organism evidence="2 3">
    <name type="scientific">Solidesulfovibrio magneticus (strain ATCC 700980 / DSM 13731 / RS-1)</name>
    <name type="common">Desulfovibrio magneticus</name>
    <dbReference type="NCBI Taxonomy" id="573370"/>
    <lineage>
        <taxon>Bacteria</taxon>
        <taxon>Pseudomonadati</taxon>
        <taxon>Thermodesulfobacteriota</taxon>
        <taxon>Desulfovibrionia</taxon>
        <taxon>Desulfovibrionales</taxon>
        <taxon>Desulfovibrionaceae</taxon>
        <taxon>Solidesulfovibrio</taxon>
    </lineage>
</organism>
<gene>
    <name evidence="2" type="ordered locus">DMR_35970</name>
</gene>
<evidence type="ECO:0000256" key="1">
    <source>
        <dbReference type="SAM" id="MobiDB-lite"/>
    </source>
</evidence>
<reference evidence="2 3" key="1">
    <citation type="journal article" date="2009" name="Genome Res.">
        <title>Whole genome sequence of Desulfovibrio magneticus strain RS-1 revealed common gene clusters in magnetotactic bacteria.</title>
        <authorList>
            <person name="Nakazawa H."/>
            <person name="Arakaki A."/>
            <person name="Narita-Yamada S."/>
            <person name="Yashiro I."/>
            <person name="Jinno K."/>
            <person name="Aoki N."/>
            <person name="Tsuruyama A."/>
            <person name="Okamura Y."/>
            <person name="Tanikawa S."/>
            <person name="Fujita N."/>
            <person name="Takeyama H."/>
            <person name="Matsunaga T."/>
        </authorList>
    </citation>
    <scope>NUCLEOTIDE SEQUENCE [LARGE SCALE GENOMIC DNA]</scope>
    <source>
        <strain evidence="3">ATCC 700980 / DSM 13731 / RS-1</strain>
    </source>
</reference>
<accession>C4XLE9</accession>
<feature type="region of interest" description="Disordered" evidence="1">
    <location>
        <begin position="19"/>
        <end position="42"/>
    </location>
</feature>
<dbReference type="KEGG" id="dma:DMR_35970"/>
<dbReference type="HOGENOM" id="CLU_3250527_0_0_7"/>
<dbReference type="AlphaFoldDB" id="C4XLE9"/>
<name>C4XLE9_SOLM1</name>
<protein>
    <submittedName>
        <fullName evidence="2">Uncharacterized protein</fullName>
    </submittedName>
</protein>
<sequence length="42" mass="5088">MRKASCPYCIYGATQKQKRFFPRPHDPDRPLGRRQYFRSKTV</sequence>
<dbReference type="Proteomes" id="UP000009071">
    <property type="component" value="Chromosome"/>
</dbReference>
<keyword evidence="3" id="KW-1185">Reference proteome</keyword>
<dbReference type="EMBL" id="AP010904">
    <property type="protein sequence ID" value="BAH77088.1"/>
    <property type="molecule type" value="Genomic_DNA"/>
</dbReference>
<proteinExistence type="predicted"/>
<evidence type="ECO:0000313" key="3">
    <source>
        <dbReference type="Proteomes" id="UP000009071"/>
    </source>
</evidence>